<evidence type="ECO:0000313" key="2">
    <source>
        <dbReference type="EnsemblMetazoa" id="GPAI010242-PA"/>
    </source>
</evidence>
<feature type="transmembrane region" description="Helical" evidence="1">
    <location>
        <begin position="77"/>
        <end position="97"/>
    </location>
</feature>
<accession>A0A1A9ZC66</accession>
<keyword evidence="1" id="KW-0472">Membrane</keyword>
<dbReference type="Proteomes" id="UP000092445">
    <property type="component" value="Unassembled WGS sequence"/>
</dbReference>
<evidence type="ECO:0000313" key="3">
    <source>
        <dbReference type="Proteomes" id="UP000092445"/>
    </source>
</evidence>
<evidence type="ECO:0000256" key="1">
    <source>
        <dbReference type="SAM" id="Phobius"/>
    </source>
</evidence>
<keyword evidence="3" id="KW-1185">Reference proteome</keyword>
<sequence>MQIYAKALCVDILMFSTRNLDLNLFRQMVNSNDLKPFIYQSFKAEILYKLHIKDIHATTECSIILQMLLPPHSTHHLFNAIHTWSTTAIVLSVLHILTVHKMPNTMLPDAYQLPQIELDDKD</sequence>
<dbReference type="VEuPathDB" id="VectorBase:GPAI010242"/>
<reference evidence="3" key="1">
    <citation type="submission" date="2014-03" db="EMBL/GenBank/DDBJ databases">
        <authorList>
            <person name="Aksoy S."/>
            <person name="Warren W."/>
            <person name="Wilson R.K."/>
        </authorList>
    </citation>
    <scope>NUCLEOTIDE SEQUENCE [LARGE SCALE GENOMIC DNA]</scope>
    <source>
        <strain evidence="3">IAEA</strain>
    </source>
</reference>
<keyword evidence="1" id="KW-0812">Transmembrane</keyword>
<proteinExistence type="predicted"/>
<organism evidence="2 3">
    <name type="scientific">Glossina pallidipes</name>
    <name type="common">Tsetse fly</name>
    <dbReference type="NCBI Taxonomy" id="7398"/>
    <lineage>
        <taxon>Eukaryota</taxon>
        <taxon>Metazoa</taxon>
        <taxon>Ecdysozoa</taxon>
        <taxon>Arthropoda</taxon>
        <taxon>Hexapoda</taxon>
        <taxon>Insecta</taxon>
        <taxon>Pterygota</taxon>
        <taxon>Neoptera</taxon>
        <taxon>Endopterygota</taxon>
        <taxon>Diptera</taxon>
        <taxon>Brachycera</taxon>
        <taxon>Muscomorpha</taxon>
        <taxon>Hippoboscoidea</taxon>
        <taxon>Glossinidae</taxon>
        <taxon>Glossina</taxon>
    </lineage>
</organism>
<reference evidence="2" key="2">
    <citation type="submission" date="2020-05" db="UniProtKB">
        <authorList>
            <consortium name="EnsemblMetazoa"/>
        </authorList>
    </citation>
    <scope>IDENTIFICATION</scope>
    <source>
        <strain evidence="2">IAEA</strain>
    </source>
</reference>
<name>A0A1A9ZC66_GLOPL</name>
<dbReference type="AlphaFoldDB" id="A0A1A9ZC66"/>
<protein>
    <submittedName>
        <fullName evidence="2">Uncharacterized protein</fullName>
    </submittedName>
</protein>
<dbReference type="EnsemblMetazoa" id="GPAI010242-RA">
    <property type="protein sequence ID" value="GPAI010242-PA"/>
    <property type="gene ID" value="GPAI010242"/>
</dbReference>
<keyword evidence="1" id="KW-1133">Transmembrane helix</keyword>